<evidence type="ECO:0000313" key="3">
    <source>
        <dbReference type="Proteomes" id="UP000325606"/>
    </source>
</evidence>
<protein>
    <submittedName>
        <fullName evidence="2">Nuclear transport factor 2 family protein</fullName>
    </submittedName>
</protein>
<feature type="domain" description="SnoaL-like" evidence="1">
    <location>
        <begin position="10"/>
        <end position="103"/>
    </location>
</feature>
<sequence>MKIQLTAPLDKYFDISNGIDSARVYDCFTQSATVHDEGGTYQGLAAIKSWLQETRKKYQFNSKPISIAKKGHQEIVVAEVSGNFPGSPIQLNYVFVLNDGKIQSLEIS</sequence>
<dbReference type="SUPFAM" id="SSF54427">
    <property type="entry name" value="NTF2-like"/>
    <property type="match status" value="1"/>
</dbReference>
<organism evidence="2 3">
    <name type="scientific">Nitrincola iocasae</name>
    <dbReference type="NCBI Taxonomy" id="2614693"/>
    <lineage>
        <taxon>Bacteria</taxon>
        <taxon>Pseudomonadati</taxon>
        <taxon>Pseudomonadota</taxon>
        <taxon>Gammaproteobacteria</taxon>
        <taxon>Oceanospirillales</taxon>
        <taxon>Oceanospirillaceae</taxon>
        <taxon>Nitrincola</taxon>
    </lineage>
</organism>
<proteinExistence type="predicted"/>
<name>A0A5J6LI30_9GAMM</name>
<dbReference type="Proteomes" id="UP000325606">
    <property type="component" value="Chromosome"/>
</dbReference>
<dbReference type="EMBL" id="CP044222">
    <property type="protein sequence ID" value="QEW08360.1"/>
    <property type="molecule type" value="Genomic_DNA"/>
</dbReference>
<reference evidence="2 3" key="1">
    <citation type="submission" date="2019-09" db="EMBL/GenBank/DDBJ databases">
        <title>Nitrincola iocasae sp. nov., a bacterium isolated from the sediment collected at a cold seep field in South China Sea.</title>
        <authorList>
            <person name="Zhang H."/>
            <person name="Wang H."/>
            <person name="Li C."/>
        </authorList>
    </citation>
    <scope>NUCLEOTIDE SEQUENCE [LARGE SCALE GENOMIC DNA]</scope>
    <source>
        <strain evidence="2 3">KXZD1103</strain>
    </source>
</reference>
<dbReference type="InterPro" id="IPR032710">
    <property type="entry name" value="NTF2-like_dom_sf"/>
</dbReference>
<dbReference type="InterPro" id="IPR037401">
    <property type="entry name" value="SnoaL-like"/>
</dbReference>
<evidence type="ECO:0000259" key="1">
    <source>
        <dbReference type="Pfam" id="PF12680"/>
    </source>
</evidence>
<evidence type="ECO:0000313" key="2">
    <source>
        <dbReference type="EMBL" id="QEW08360.1"/>
    </source>
</evidence>
<dbReference type="Pfam" id="PF12680">
    <property type="entry name" value="SnoaL_2"/>
    <property type="match status" value="1"/>
</dbReference>
<dbReference type="Gene3D" id="3.10.450.50">
    <property type="match status" value="1"/>
</dbReference>
<dbReference type="RefSeq" id="WP_151058705.1">
    <property type="nucleotide sequence ID" value="NZ_CP044222.1"/>
</dbReference>
<dbReference type="AlphaFoldDB" id="A0A5J6LI30"/>
<gene>
    <name evidence="2" type="ORF">F5I99_18755</name>
</gene>
<keyword evidence="3" id="KW-1185">Reference proteome</keyword>
<dbReference type="KEGG" id="nik:F5I99_18755"/>
<accession>A0A5J6LI30</accession>